<dbReference type="PANTHER" id="PTHR20882:SF14">
    <property type="entry name" value="CYTOPLASMIC TRNA 2-THIOLATION PROTEIN 2"/>
    <property type="match status" value="1"/>
</dbReference>
<evidence type="ECO:0000256" key="1">
    <source>
        <dbReference type="ARBA" id="ARBA00022490"/>
    </source>
</evidence>
<sequence length="378" mass="41632">MACNGSGCQSGSCYKDEDATSNQPIKSEETDSTNPTNVCIKCKLNDAVSGYGGIDDGRFCADCFKTNLFGKFRFAVTSNAMITPTDKVLVAFSGGPSSRVALQFVHDMQERAQRNFDASRDRSLPVFGVGVVFIDESAVLSIPSSEMEEAVEVIREVVSCLASPTKELHIVPIETVYSSDSGDGKERLIKVMNTVTDPTGREDMLLCMRMLALQKVASECGYNRIVLGSCISRIACHVISATVKILYHNKSDWSPILESKDTMPSHKERAMVAASVDDVKRSDNKAIAKAYRHHFHCHCKGSLLSFPVPLQHIQRVELHHFQCLQGLTASLPVRSMVRPYPVQDKVSDIMLHSTCWVSMQWCIGSEEETASHLRGQAS</sequence>
<keyword evidence="2" id="KW-0819">tRNA processing</keyword>
<dbReference type="PANTHER" id="PTHR20882">
    <property type="entry name" value="CYTOPLASMIC TRNA 2-THIOLATION PROTEIN 2"/>
    <property type="match status" value="1"/>
</dbReference>
<keyword evidence="1" id="KW-0963">Cytoplasm</keyword>
<dbReference type="GO" id="GO:0016783">
    <property type="term" value="F:sulfurtransferase activity"/>
    <property type="evidence" value="ECO:0007669"/>
    <property type="project" value="TreeGrafter"/>
</dbReference>
<protein>
    <submittedName>
        <fullName evidence="5 6">Cytoplasmic tRNA 2-thiolation protein 2 isoform X2</fullName>
    </submittedName>
</protein>
<evidence type="ECO:0000313" key="5">
    <source>
        <dbReference type="RefSeq" id="XP_022634860.1"/>
    </source>
</evidence>
<reference evidence="4" key="1">
    <citation type="journal article" date="2014" name="Nat. Commun.">
        <title>Genome sequence of mungbean and insights into evolution within Vigna species.</title>
        <authorList>
            <person name="Kang Y.J."/>
            <person name="Kim S.K."/>
            <person name="Kim M.Y."/>
            <person name="Lestari P."/>
            <person name="Kim K.H."/>
            <person name="Ha B.K."/>
            <person name="Jun T.H."/>
            <person name="Hwang W.J."/>
            <person name="Lee T."/>
            <person name="Lee J."/>
            <person name="Shim S."/>
            <person name="Yoon M.Y."/>
            <person name="Jang Y.E."/>
            <person name="Han K.S."/>
            <person name="Taeprayoon P."/>
            <person name="Yoon N."/>
            <person name="Somta P."/>
            <person name="Tanya P."/>
            <person name="Kim K.S."/>
            <person name="Gwag J.G."/>
            <person name="Moon J.K."/>
            <person name="Lee Y.H."/>
            <person name="Park B.S."/>
            <person name="Bombarely A."/>
            <person name="Doyle J.J."/>
            <person name="Jackson S.A."/>
            <person name="Schafleitner R."/>
            <person name="Srinives P."/>
            <person name="Varshney R.K."/>
            <person name="Lee S.H."/>
        </authorList>
    </citation>
    <scope>NUCLEOTIDE SEQUENCE [LARGE SCALE GENOMIC DNA]</scope>
    <source>
        <strain evidence="4">cv. VC1973A</strain>
    </source>
</reference>
<dbReference type="RefSeq" id="XP_022634860.1">
    <property type="nucleotide sequence ID" value="XM_022779139.1"/>
</dbReference>
<keyword evidence="4" id="KW-1185">Reference proteome</keyword>
<dbReference type="Gene3D" id="3.40.50.620">
    <property type="entry name" value="HUPs"/>
    <property type="match status" value="1"/>
</dbReference>
<dbReference type="SUPFAM" id="SSF52402">
    <property type="entry name" value="Adenine nucleotide alpha hydrolases-like"/>
    <property type="match status" value="1"/>
</dbReference>
<dbReference type="AlphaFoldDB" id="A0A3Q0EUN9"/>
<evidence type="ECO:0000256" key="3">
    <source>
        <dbReference type="SAM" id="MobiDB-lite"/>
    </source>
</evidence>
<dbReference type="InterPro" id="IPR014729">
    <property type="entry name" value="Rossmann-like_a/b/a_fold"/>
</dbReference>
<evidence type="ECO:0000313" key="4">
    <source>
        <dbReference type="Proteomes" id="UP000087766"/>
    </source>
</evidence>
<feature type="compositionally biased region" description="Polar residues" evidence="3">
    <location>
        <begin position="1"/>
        <end position="12"/>
    </location>
</feature>
<gene>
    <name evidence="5 6" type="primary">LOC106756715</name>
</gene>
<organism evidence="4 6">
    <name type="scientific">Vigna radiata var. radiata</name>
    <name type="common">Mung bean</name>
    <name type="synonym">Phaseolus aureus</name>
    <dbReference type="NCBI Taxonomy" id="3916"/>
    <lineage>
        <taxon>Eukaryota</taxon>
        <taxon>Viridiplantae</taxon>
        <taxon>Streptophyta</taxon>
        <taxon>Embryophyta</taxon>
        <taxon>Tracheophyta</taxon>
        <taxon>Spermatophyta</taxon>
        <taxon>Magnoliopsida</taxon>
        <taxon>eudicotyledons</taxon>
        <taxon>Gunneridae</taxon>
        <taxon>Pentapetalae</taxon>
        <taxon>rosids</taxon>
        <taxon>fabids</taxon>
        <taxon>Fabales</taxon>
        <taxon>Fabaceae</taxon>
        <taxon>Papilionoideae</taxon>
        <taxon>50 kb inversion clade</taxon>
        <taxon>NPAAA clade</taxon>
        <taxon>indigoferoid/millettioid clade</taxon>
        <taxon>Phaseoleae</taxon>
        <taxon>Vigna</taxon>
    </lineage>
</organism>
<accession>A0A3Q0EUN9</accession>
<proteinExistence type="predicted"/>
<reference evidence="5 6" key="2">
    <citation type="submission" date="2025-04" db="UniProtKB">
        <authorList>
            <consortium name="RefSeq"/>
        </authorList>
    </citation>
    <scope>IDENTIFICATION</scope>
    <source>
        <tissue evidence="5 6">Leaf</tissue>
    </source>
</reference>
<dbReference type="InterPro" id="IPR019407">
    <property type="entry name" value="CTU2"/>
</dbReference>
<dbReference type="RefSeq" id="XP_022634861.1">
    <property type="nucleotide sequence ID" value="XM_022779140.1"/>
</dbReference>
<dbReference type="GO" id="GO:0002143">
    <property type="term" value="P:tRNA wobble position uridine thiolation"/>
    <property type="evidence" value="ECO:0007669"/>
    <property type="project" value="TreeGrafter"/>
</dbReference>
<dbReference type="GO" id="GO:0000049">
    <property type="term" value="F:tRNA binding"/>
    <property type="evidence" value="ECO:0007669"/>
    <property type="project" value="InterPro"/>
</dbReference>
<name>A0A3Q0EUN9_VIGRR</name>
<evidence type="ECO:0000256" key="2">
    <source>
        <dbReference type="ARBA" id="ARBA00022694"/>
    </source>
</evidence>
<evidence type="ECO:0000313" key="6">
    <source>
        <dbReference type="RefSeq" id="XP_022634861.1"/>
    </source>
</evidence>
<dbReference type="Proteomes" id="UP000087766">
    <property type="component" value="Chromosome 3"/>
</dbReference>
<dbReference type="GeneID" id="106756715"/>
<feature type="region of interest" description="Disordered" evidence="3">
    <location>
        <begin position="1"/>
        <end position="34"/>
    </location>
</feature>
<dbReference type="GO" id="GO:0005829">
    <property type="term" value="C:cytosol"/>
    <property type="evidence" value="ECO:0007669"/>
    <property type="project" value="TreeGrafter"/>
</dbReference>